<dbReference type="Proteomes" id="UP001523369">
    <property type="component" value="Unassembled WGS sequence"/>
</dbReference>
<reference evidence="2 3" key="1">
    <citation type="submission" date="2022-06" db="EMBL/GenBank/DDBJ databases">
        <title>New Species of the Genus Actinoplanes, ActinopZanes ferrugineus.</title>
        <authorList>
            <person name="Ding P."/>
        </authorList>
    </citation>
    <scope>NUCLEOTIDE SEQUENCE [LARGE SCALE GENOMIC DNA]</scope>
    <source>
        <strain evidence="2 3">TRM88003</strain>
    </source>
</reference>
<feature type="transmembrane region" description="Helical" evidence="1">
    <location>
        <begin position="144"/>
        <end position="171"/>
    </location>
</feature>
<feature type="transmembrane region" description="Helical" evidence="1">
    <location>
        <begin position="94"/>
        <end position="112"/>
    </location>
</feature>
<accession>A0ABT1E2S3</accession>
<keyword evidence="1" id="KW-1133">Transmembrane helix</keyword>
<gene>
    <name evidence="2" type="ORF">M1L60_42685</name>
</gene>
<feature type="transmembrane region" description="Helical" evidence="1">
    <location>
        <begin position="119"/>
        <end position="138"/>
    </location>
</feature>
<protein>
    <submittedName>
        <fullName evidence="2">Uncharacterized protein</fullName>
    </submittedName>
</protein>
<proteinExistence type="predicted"/>
<comment type="caution">
    <text evidence="2">The sequence shown here is derived from an EMBL/GenBank/DDBJ whole genome shotgun (WGS) entry which is preliminary data.</text>
</comment>
<keyword evidence="1" id="KW-0472">Membrane</keyword>
<sequence>MDDRNMPSDTGLIGPQQDPSAARCVSDCRALLMIRGAELEETVMPAKRAPIFQALSAVLVAALSAAVWLAWMGWDTEYQVDPVTGSQSGPYEAWQVAGCAISLLVLLVVALVTGVRKVLAPTALTIGFTAAWTIQAAQQPDQTGLFVIGATLIFVGVGLASAVVSVITYALGNRRATPSGEPNFSAGQ</sequence>
<keyword evidence="3" id="KW-1185">Reference proteome</keyword>
<feature type="transmembrane region" description="Helical" evidence="1">
    <location>
        <begin position="54"/>
        <end position="74"/>
    </location>
</feature>
<keyword evidence="1" id="KW-0812">Transmembrane</keyword>
<evidence type="ECO:0000313" key="2">
    <source>
        <dbReference type="EMBL" id="MCO8277305.1"/>
    </source>
</evidence>
<evidence type="ECO:0000256" key="1">
    <source>
        <dbReference type="SAM" id="Phobius"/>
    </source>
</evidence>
<evidence type="ECO:0000313" key="3">
    <source>
        <dbReference type="Proteomes" id="UP001523369"/>
    </source>
</evidence>
<dbReference type="EMBL" id="JAMYJR010000056">
    <property type="protein sequence ID" value="MCO8277305.1"/>
    <property type="molecule type" value="Genomic_DNA"/>
</dbReference>
<organism evidence="2 3">
    <name type="scientific">Paractinoplanes aksuensis</name>
    <dbReference type="NCBI Taxonomy" id="2939490"/>
    <lineage>
        <taxon>Bacteria</taxon>
        <taxon>Bacillati</taxon>
        <taxon>Actinomycetota</taxon>
        <taxon>Actinomycetes</taxon>
        <taxon>Micromonosporales</taxon>
        <taxon>Micromonosporaceae</taxon>
        <taxon>Paractinoplanes</taxon>
    </lineage>
</organism>
<name>A0ABT1E2S3_9ACTN</name>
<dbReference type="RefSeq" id="WP_253243324.1">
    <property type="nucleotide sequence ID" value="NZ_JAMYJR010000056.1"/>
</dbReference>